<name>A0AAN5HZX9_9BILA</name>
<evidence type="ECO:0000313" key="3">
    <source>
        <dbReference type="Proteomes" id="UP001328107"/>
    </source>
</evidence>
<gene>
    <name evidence="2" type="ORF">PMAYCL1PPCAC_17038</name>
</gene>
<protein>
    <recommendedName>
        <fullName evidence="1">SCP2 domain-containing protein</fullName>
    </recommendedName>
</protein>
<reference evidence="3" key="1">
    <citation type="submission" date="2022-10" db="EMBL/GenBank/DDBJ databases">
        <title>Genome assembly of Pristionchus species.</title>
        <authorList>
            <person name="Yoshida K."/>
            <person name="Sommer R.J."/>
        </authorList>
    </citation>
    <scope>NUCLEOTIDE SEQUENCE [LARGE SCALE GENOMIC DNA]</scope>
    <source>
        <strain evidence="3">RS5460</strain>
    </source>
</reference>
<evidence type="ECO:0000313" key="2">
    <source>
        <dbReference type="EMBL" id="GMR46843.1"/>
    </source>
</evidence>
<dbReference type="GO" id="GO:0005829">
    <property type="term" value="C:cytosol"/>
    <property type="evidence" value="ECO:0007669"/>
    <property type="project" value="TreeGrafter"/>
</dbReference>
<dbReference type="InterPro" id="IPR036527">
    <property type="entry name" value="SCP2_sterol-bd_dom_sf"/>
</dbReference>
<dbReference type="Pfam" id="PF02036">
    <property type="entry name" value="SCP2"/>
    <property type="match status" value="1"/>
</dbReference>
<accession>A0AAN5HZX9</accession>
<dbReference type="Proteomes" id="UP001328107">
    <property type="component" value="Unassembled WGS sequence"/>
</dbReference>
<dbReference type="SUPFAM" id="SSF55718">
    <property type="entry name" value="SCP-like"/>
    <property type="match status" value="1"/>
</dbReference>
<comment type="caution">
    <text evidence="2">The sequence shown here is derived from an EMBL/GenBank/DDBJ whole genome shotgun (WGS) entry which is preliminary data.</text>
</comment>
<feature type="domain" description="SCP2" evidence="1">
    <location>
        <begin position="11"/>
        <end position="112"/>
    </location>
</feature>
<dbReference type="AlphaFoldDB" id="A0AAN5HZX9"/>
<proteinExistence type="predicted"/>
<dbReference type="InterPro" id="IPR003033">
    <property type="entry name" value="SCP2_sterol-bd_dom"/>
</dbReference>
<dbReference type="Gene3D" id="3.30.1050.10">
    <property type="entry name" value="SCP2 sterol-binding domain"/>
    <property type="match status" value="1"/>
</dbReference>
<dbReference type="PANTHER" id="PTHR10094">
    <property type="entry name" value="STEROL CARRIER PROTEIN 2 SCP-2 FAMILY PROTEIN"/>
    <property type="match status" value="1"/>
</dbReference>
<keyword evidence="3" id="KW-1185">Reference proteome</keyword>
<sequence length="122" mass="13828">TADLLTPVLFETMKAELPEYQNEIRNIKAIVVYEILKNGQQVATWSTDGASVPANCHFLENFIRFQPTVTVTVEDEIFVCLASGELDPIRTFMSGKIKARGNIMIMQKLQMVHRNALQRAKM</sequence>
<feature type="non-terminal residue" evidence="2">
    <location>
        <position position="1"/>
    </location>
</feature>
<dbReference type="PANTHER" id="PTHR10094:SF25">
    <property type="entry name" value="SCP2 STEROL-BINDING DOMAIN-CONTAINING PROTEIN 1"/>
    <property type="match status" value="1"/>
</dbReference>
<evidence type="ECO:0000259" key="1">
    <source>
        <dbReference type="Pfam" id="PF02036"/>
    </source>
</evidence>
<dbReference type="EMBL" id="BTRK01000004">
    <property type="protein sequence ID" value="GMR46843.1"/>
    <property type="molecule type" value="Genomic_DNA"/>
</dbReference>
<organism evidence="2 3">
    <name type="scientific">Pristionchus mayeri</name>
    <dbReference type="NCBI Taxonomy" id="1317129"/>
    <lineage>
        <taxon>Eukaryota</taxon>
        <taxon>Metazoa</taxon>
        <taxon>Ecdysozoa</taxon>
        <taxon>Nematoda</taxon>
        <taxon>Chromadorea</taxon>
        <taxon>Rhabditida</taxon>
        <taxon>Rhabditina</taxon>
        <taxon>Diplogasteromorpha</taxon>
        <taxon>Diplogasteroidea</taxon>
        <taxon>Neodiplogasteridae</taxon>
        <taxon>Pristionchus</taxon>
    </lineage>
</organism>